<evidence type="ECO:0000256" key="11">
    <source>
        <dbReference type="ARBA" id="ARBA00023014"/>
    </source>
</evidence>
<evidence type="ECO:0000256" key="4">
    <source>
        <dbReference type="ARBA" id="ARBA00022505"/>
    </source>
</evidence>
<keyword evidence="10" id="KW-0408">Iron</keyword>
<evidence type="ECO:0000256" key="6">
    <source>
        <dbReference type="ARBA" id="ARBA00022714"/>
    </source>
</evidence>
<comment type="cofactor">
    <cofactor evidence="2">
        <name>FAD</name>
        <dbReference type="ChEBI" id="CHEBI:57692"/>
    </cofactor>
</comment>
<gene>
    <name evidence="14" type="ORF">LSH36_1368g00079</name>
</gene>
<keyword evidence="15" id="KW-1185">Reference proteome</keyword>
<dbReference type="EMBL" id="JAODUP010001368">
    <property type="protein sequence ID" value="KAK2140396.1"/>
    <property type="molecule type" value="Genomic_DNA"/>
</dbReference>
<dbReference type="GO" id="GO:0043546">
    <property type="term" value="F:molybdopterin cofactor binding"/>
    <property type="evidence" value="ECO:0007669"/>
    <property type="project" value="InterPro"/>
</dbReference>
<keyword evidence="6" id="KW-0001">2Fe-2S</keyword>
<accession>A0AAD9MQU6</accession>
<dbReference type="SMART" id="SM01008">
    <property type="entry name" value="Ald_Xan_dh_C"/>
    <property type="match status" value="1"/>
</dbReference>
<evidence type="ECO:0000256" key="3">
    <source>
        <dbReference type="ARBA" id="ARBA00006849"/>
    </source>
</evidence>
<feature type="domain" description="Aldehyde oxidase/xanthine dehydrogenase a/b hammerhead" evidence="13">
    <location>
        <begin position="60"/>
        <end position="169"/>
    </location>
</feature>
<sequence length="601" mass="67521">MMKIMCDVHGDEFIPVEERQMIYPLDRSYIEVFEEVPADHPESDAVGRPIVHRSARQQATGEALYLDDTPHYENELYLSLVTSKYGHARILKVDPSEALRVNGVVDVLTHKNIPAFPILSSFLLYNLRIGFIIIQVEFYGQIIAAVIATTENIAKRAAELVDVTYQPLPCITTIQEAIKAECYIDKTKTLRIGDTESGFKEADEIIEGEIEIGGQEHFYMETTRALVVPSKEDNQLKVFAPVQSANFLQKTISSVLDIPYSRIGVHIKRIGGAFGGKETKVLILLPVALAAQRLKRPVRCVLDRDTDMQITGGRHPVLAQYKVGVKKSGLITALDMKVYLNAGCTTDYSPAVLEGVLLAFDNCYQIRNVQINGRLCKTNLPSNTSMRGFGNPQTICIVETWMQHVAERLDLNPEQVRELNMYKSGDRHPFNGSSETFTFERTWNEVKSKSDFQVRRREVEEFNRLNKYRKRSIHVGPMKYGLHVLVSFRYQASALVCIYLDGSVLVHHGGIEMGQGVHTKLIQIASRVLDVPVEHIHINGTDTNIVPNAIPSSASFTSLSNGAAVMDACQQLKKRIKPYKDANPNGTMTDWVDEIFIIIRK</sequence>
<dbReference type="FunFam" id="3.30.365.10:FF:000002">
    <property type="entry name" value="Xanthine dehydrogenase oxidase"/>
    <property type="match status" value="1"/>
</dbReference>
<dbReference type="PANTHER" id="PTHR45444">
    <property type="entry name" value="XANTHINE DEHYDROGENASE"/>
    <property type="match status" value="1"/>
</dbReference>
<keyword evidence="11" id="KW-0411">Iron-sulfur</keyword>
<protein>
    <recommendedName>
        <fullName evidence="13">Aldehyde oxidase/xanthine dehydrogenase a/b hammerhead domain-containing protein</fullName>
    </recommendedName>
</protein>
<dbReference type="Pfam" id="PF02738">
    <property type="entry name" value="MoCoBD_1"/>
    <property type="match status" value="1"/>
</dbReference>
<dbReference type="InterPro" id="IPR016208">
    <property type="entry name" value="Ald_Oxase/xanthine_DH-like"/>
</dbReference>
<dbReference type="GO" id="GO:0016491">
    <property type="term" value="F:oxidoreductase activity"/>
    <property type="evidence" value="ECO:0007669"/>
    <property type="project" value="UniProtKB-KW"/>
</dbReference>
<evidence type="ECO:0000259" key="13">
    <source>
        <dbReference type="SMART" id="SM01008"/>
    </source>
</evidence>
<keyword evidence="5" id="KW-0285">Flavoprotein</keyword>
<evidence type="ECO:0000256" key="12">
    <source>
        <dbReference type="ARBA" id="ARBA00034078"/>
    </source>
</evidence>
<comment type="caution">
    <text evidence="14">The sequence shown here is derived from an EMBL/GenBank/DDBJ whole genome shotgun (WGS) entry which is preliminary data.</text>
</comment>
<evidence type="ECO:0000313" key="15">
    <source>
        <dbReference type="Proteomes" id="UP001208570"/>
    </source>
</evidence>
<name>A0AAD9MQU6_9ANNE</name>
<dbReference type="InterPro" id="IPR022407">
    <property type="entry name" value="OxRdtase_Mopterin_BS"/>
</dbReference>
<keyword evidence="7" id="KW-0479">Metal-binding</keyword>
<dbReference type="InterPro" id="IPR000674">
    <property type="entry name" value="Ald_Oxase/Xan_DH_a/b"/>
</dbReference>
<evidence type="ECO:0000313" key="14">
    <source>
        <dbReference type="EMBL" id="KAK2140396.1"/>
    </source>
</evidence>
<evidence type="ECO:0000256" key="5">
    <source>
        <dbReference type="ARBA" id="ARBA00022630"/>
    </source>
</evidence>
<dbReference type="Proteomes" id="UP001208570">
    <property type="component" value="Unassembled WGS sequence"/>
</dbReference>
<dbReference type="FunFam" id="3.30.365.10:FF:000003">
    <property type="entry name" value="Aldehyde oxidase 1"/>
    <property type="match status" value="1"/>
</dbReference>
<keyword evidence="9" id="KW-0560">Oxidoreductase</keyword>
<dbReference type="Gene3D" id="3.90.1170.50">
    <property type="entry name" value="Aldehyde oxidase/xanthine dehydrogenase, a/b hammerhead"/>
    <property type="match status" value="1"/>
</dbReference>
<dbReference type="Pfam" id="PF20256">
    <property type="entry name" value="MoCoBD_2"/>
    <property type="match status" value="1"/>
</dbReference>
<organism evidence="14 15">
    <name type="scientific">Paralvinella palmiformis</name>
    <dbReference type="NCBI Taxonomy" id="53620"/>
    <lineage>
        <taxon>Eukaryota</taxon>
        <taxon>Metazoa</taxon>
        <taxon>Spiralia</taxon>
        <taxon>Lophotrochozoa</taxon>
        <taxon>Annelida</taxon>
        <taxon>Polychaeta</taxon>
        <taxon>Sedentaria</taxon>
        <taxon>Canalipalpata</taxon>
        <taxon>Terebellida</taxon>
        <taxon>Terebelliformia</taxon>
        <taxon>Alvinellidae</taxon>
        <taxon>Paralvinella</taxon>
    </lineage>
</organism>
<dbReference type="AlphaFoldDB" id="A0AAD9MQU6"/>
<evidence type="ECO:0000256" key="7">
    <source>
        <dbReference type="ARBA" id="ARBA00022723"/>
    </source>
</evidence>
<dbReference type="InterPro" id="IPR008274">
    <property type="entry name" value="AldOxase/xan_DH_MoCoBD1"/>
</dbReference>
<dbReference type="Pfam" id="PF01315">
    <property type="entry name" value="Ald_Xan_dh_C"/>
    <property type="match status" value="1"/>
</dbReference>
<dbReference type="InterPro" id="IPR036856">
    <property type="entry name" value="Ald_Oxase/Xan_DH_a/b_sf"/>
</dbReference>
<dbReference type="PANTHER" id="PTHR45444:SF3">
    <property type="entry name" value="XANTHINE DEHYDROGENASE"/>
    <property type="match status" value="1"/>
</dbReference>
<comment type="cofactor">
    <cofactor evidence="1">
        <name>Mo-molybdopterin</name>
        <dbReference type="ChEBI" id="CHEBI:71302"/>
    </cofactor>
</comment>
<reference evidence="14" key="1">
    <citation type="journal article" date="2023" name="Mol. Biol. Evol.">
        <title>Third-Generation Sequencing Reveals the Adaptive Role of the Epigenome in Three Deep-Sea Polychaetes.</title>
        <authorList>
            <person name="Perez M."/>
            <person name="Aroh O."/>
            <person name="Sun Y."/>
            <person name="Lan Y."/>
            <person name="Juniper S.K."/>
            <person name="Young C.R."/>
            <person name="Angers B."/>
            <person name="Qian P.Y."/>
        </authorList>
    </citation>
    <scope>NUCLEOTIDE SEQUENCE</scope>
    <source>
        <strain evidence="14">P08H-3</strain>
    </source>
</reference>
<dbReference type="SUPFAM" id="SSF54665">
    <property type="entry name" value="CO dehydrogenase molybdoprotein N-domain-like"/>
    <property type="match status" value="1"/>
</dbReference>
<keyword evidence="4" id="KW-0500">Molybdenum</keyword>
<comment type="similarity">
    <text evidence="3">Belongs to the xanthine dehydrogenase family.</text>
</comment>
<dbReference type="SUPFAM" id="SSF56003">
    <property type="entry name" value="Molybdenum cofactor-binding domain"/>
    <property type="match status" value="1"/>
</dbReference>
<dbReference type="PROSITE" id="PS00559">
    <property type="entry name" value="MOLYBDOPTERIN_EUK"/>
    <property type="match status" value="1"/>
</dbReference>
<evidence type="ECO:0000256" key="1">
    <source>
        <dbReference type="ARBA" id="ARBA00001924"/>
    </source>
</evidence>
<dbReference type="InterPro" id="IPR037165">
    <property type="entry name" value="AldOxase/xan_DH_Mopterin-bd_sf"/>
</dbReference>
<evidence type="ECO:0000256" key="2">
    <source>
        <dbReference type="ARBA" id="ARBA00001974"/>
    </source>
</evidence>
<dbReference type="GO" id="GO:0005506">
    <property type="term" value="F:iron ion binding"/>
    <property type="evidence" value="ECO:0007669"/>
    <property type="project" value="InterPro"/>
</dbReference>
<evidence type="ECO:0000256" key="9">
    <source>
        <dbReference type="ARBA" id="ARBA00023002"/>
    </source>
</evidence>
<comment type="cofactor">
    <cofactor evidence="12">
        <name>[2Fe-2S] cluster</name>
        <dbReference type="ChEBI" id="CHEBI:190135"/>
    </cofactor>
</comment>
<dbReference type="InterPro" id="IPR046867">
    <property type="entry name" value="AldOxase/xan_DH_MoCoBD2"/>
</dbReference>
<keyword evidence="8" id="KW-0274">FAD</keyword>
<evidence type="ECO:0000256" key="10">
    <source>
        <dbReference type="ARBA" id="ARBA00023004"/>
    </source>
</evidence>
<dbReference type="Gene3D" id="3.30.365.10">
    <property type="entry name" value="Aldehyde oxidase/xanthine dehydrogenase, molybdopterin binding domain"/>
    <property type="match status" value="4"/>
</dbReference>
<evidence type="ECO:0000256" key="8">
    <source>
        <dbReference type="ARBA" id="ARBA00022827"/>
    </source>
</evidence>
<proteinExistence type="inferred from homology"/>
<dbReference type="GO" id="GO:0051537">
    <property type="term" value="F:2 iron, 2 sulfur cluster binding"/>
    <property type="evidence" value="ECO:0007669"/>
    <property type="project" value="UniProtKB-KW"/>
</dbReference>